<protein>
    <submittedName>
        <fullName evidence="2">Uncharacterized protein</fullName>
    </submittedName>
</protein>
<feature type="compositionally biased region" description="Basic and acidic residues" evidence="1">
    <location>
        <begin position="47"/>
        <end position="60"/>
    </location>
</feature>
<name>A0ABV7I8N5_9RHOB</name>
<dbReference type="Proteomes" id="UP001595557">
    <property type="component" value="Unassembled WGS sequence"/>
</dbReference>
<proteinExistence type="predicted"/>
<evidence type="ECO:0000313" key="2">
    <source>
        <dbReference type="EMBL" id="MFC3166994.1"/>
    </source>
</evidence>
<sequence length="60" mass="6704">MPDSGKSEDPGGFRIDFQINRQATVEKGSVQDEHGQMNIRRSVGAVSDHRQDDTRSSIFI</sequence>
<gene>
    <name evidence="2" type="ORF">ACFOD7_02915</name>
</gene>
<evidence type="ECO:0000256" key="1">
    <source>
        <dbReference type="SAM" id="MobiDB-lite"/>
    </source>
</evidence>
<accession>A0ABV7I8N5</accession>
<reference evidence="3" key="1">
    <citation type="journal article" date="2019" name="Int. J. Syst. Evol. Microbiol.">
        <title>The Global Catalogue of Microorganisms (GCM) 10K type strain sequencing project: providing services to taxonomists for standard genome sequencing and annotation.</title>
        <authorList>
            <consortium name="The Broad Institute Genomics Platform"/>
            <consortium name="The Broad Institute Genome Sequencing Center for Infectious Disease"/>
            <person name="Wu L."/>
            <person name="Ma J."/>
        </authorList>
    </citation>
    <scope>NUCLEOTIDE SEQUENCE [LARGE SCALE GENOMIC DNA]</scope>
    <source>
        <strain evidence="3">KCTC 52239</strain>
    </source>
</reference>
<evidence type="ECO:0000313" key="3">
    <source>
        <dbReference type="Proteomes" id="UP001595557"/>
    </source>
</evidence>
<dbReference type="EMBL" id="JBHRTE010000010">
    <property type="protein sequence ID" value="MFC3166994.1"/>
    <property type="molecule type" value="Genomic_DNA"/>
</dbReference>
<organism evidence="2 3">
    <name type="scientific">Paracoccus fontiphilus</name>
    <dbReference type="NCBI Taxonomy" id="1815556"/>
    <lineage>
        <taxon>Bacteria</taxon>
        <taxon>Pseudomonadati</taxon>
        <taxon>Pseudomonadota</taxon>
        <taxon>Alphaproteobacteria</taxon>
        <taxon>Rhodobacterales</taxon>
        <taxon>Paracoccaceae</taxon>
        <taxon>Paracoccus</taxon>
    </lineage>
</organism>
<feature type="region of interest" description="Disordered" evidence="1">
    <location>
        <begin position="26"/>
        <end position="60"/>
    </location>
</feature>
<comment type="caution">
    <text evidence="2">The sequence shown here is derived from an EMBL/GenBank/DDBJ whole genome shotgun (WGS) entry which is preliminary data.</text>
</comment>
<keyword evidence="3" id="KW-1185">Reference proteome</keyword>